<dbReference type="AlphaFoldDB" id="A0A2V1GX57"/>
<evidence type="ECO:0000313" key="1">
    <source>
        <dbReference type="EMBL" id="PVZ70600.1"/>
    </source>
</evidence>
<protein>
    <recommendedName>
        <fullName evidence="3">FCP1 homology domain-containing protein</fullName>
    </recommendedName>
</protein>
<dbReference type="RefSeq" id="WP_116686671.1">
    <property type="nucleotide sequence ID" value="NZ_CAWNYD010000002.1"/>
</dbReference>
<comment type="caution">
    <text evidence="1">The sequence shown here is derived from an EMBL/GenBank/DDBJ whole genome shotgun (WGS) entry which is preliminary data.</text>
</comment>
<dbReference type="EMBL" id="QDDL01000002">
    <property type="protein sequence ID" value="PVZ70600.1"/>
    <property type="molecule type" value="Genomic_DNA"/>
</dbReference>
<gene>
    <name evidence="1" type="ORF">DC094_08455</name>
</gene>
<name>A0A2V1GX57_9GAMM</name>
<evidence type="ECO:0008006" key="3">
    <source>
        <dbReference type="Google" id="ProtNLM"/>
    </source>
</evidence>
<accession>A0A2V1GX57</accession>
<dbReference type="Proteomes" id="UP000244906">
    <property type="component" value="Unassembled WGS sequence"/>
</dbReference>
<sequence length="193" mass="23171">MKFIFFDLDETLIVTESRLHMLSEFQKKRSTQQTTIKIAKKNFYILYYQLHHMVFQHFYCNQKDFKVFIMSKSKYKKPKIREKINLSFDTELFTSDFKYMQSEATETFETVPWVDLDYLGNIRKEAKIQSIIEFLYNKKLTDVDCFLVDNHPKHLKRAHKLNITVIDSSAPDYQPSLTELVFGETKSFTKDEW</sequence>
<proteinExistence type="predicted"/>
<keyword evidence="2" id="KW-1185">Reference proteome</keyword>
<reference evidence="1 2" key="1">
    <citation type="submission" date="2018-04" db="EMBL/GenBank/DDBJ databases">
        <title>Thalassorhabdus spongiae gen. nov., sp. nov., isolated from a marine sponge in South-West Iceland.</title>
        <authorList>
            <person name="Knobloch S."/>
            <person name="Daussin A."/>
            <person name="Johannsson R."/>
            <person name="Marteinsson V.T."/>
        </authorList>
    </citation>
    <scope>NUCLEOTIDE SEQUENCE [LARGE SCALE GENOMIC DNA]</scope>
    <source>
        <strain evidence="1 2">Hp12</strain>
    </source>
</reference>
<evidence type="ECO:0000313" key="2">
    <source>
        <dbReference type="Proteomes" id="UP000244906"/>
    </source>
</evidence>
<organism evidence="1 2">
    <name type="scientific">Pelagibaculum spongiae</name>
    <dbReference type="NCBI Taxonomy" id="2080658"/>
    <lineage>
        <taxon>Bacteria</taxon>
        <taxon>Pseudomonadati</taxon>
        <taxon>Pseudomonadota</taxon>
        <taxon>Gammaproteobacteria</taxon>
        <taxon>Oceanospirillales</taxon>
        <taxon>Pelagibaculum</taxon>
    </lineage>
</organism>